<evidence type="ECO:0008006" key="5">
    <source>
        <dbReference type="Google" id="ProtNLM"/>
    </source>
</evidence>
<feature type="transmembrane region" description="Helical" evidence="2">
    <location>
        <begin position="72"/>
        <end position="93"/>
    </location>
</feature>
<comment type="caution">
    <text evidence="3">The sequence shown here is derived from an EMBL/GenBank/DDBJ whole genome shotgun (WGS) entry which is preliminary data.</text>
</comment>
<sequence length="211" mass="22687">MQAAATESSSDTSENEEQSGSEDGLASLLKQIRENTEGDKTTLGDVLDALDTRSFGPLLLVPALMAVSPVGAIPGMSIVTGLVVMLLSVQLLISQKHPWLPTRLENFSFSRETLHNGIDKTLPWAEWLDKFTDERLTFLTKAPFRQMIAIIMACLAAMFVPLALLPFAVSVPGTAVALFALGLTARDGVFVLIGIAVSGAALWLTLAMWPF</sequence>
<proteinExistence type="predicted"/>
<gene>
    <name evidence="3" type="ORF">C5Y93_08575</name>
</gene>
<accession>A0A2S8GQ18</accession>
<dbReference type="PANTHER" id="PTHR41795:SF1">
    <property type="entry name" value="EXOPOLYSACCHARIDE SYNTHESIS PROTEIN"/>
    <property type="match status" value="1"/>
</dbReference>
<feature type="transmembrane region" description="Helical" evidence="2">
    <location>
        <begin position="148"/>
        <end position="169"/>
    </location>
</feature>
<dbReference type="PIRSF" id="PIRSF033239">
    <property type="entry name" value="ExoD"/>
    <property type="match status" value="1"/>
</dbReference>
<dbReference type="RefSeq" id="WP_105334998.1">
    <property type="nucleotide sequence ID" value="NZ_PUHZ01000009.1"/>
</dbReference>
<keyword evidence="2" id="KW-0472">Membrane</keyword>
<protein>
    <recommendedName>
        <fullName evidence="5">Polysaccharide synthesis protein exod</fullName>
    </recommendedName>
</protein>
<dbReference type="AlphaFoldDB" id="A0A2S8GQ18"/>
<evidence type="ECO:0000256" key="1">
    <source>
        <dbReference type="SAM" id="MobiDB-lite"/>
    </source>
</evidence>
<feature type="transmembrane region" description="Helical" evidence="2">
    <location>
        <begin position="189"/>
        <end position="209"/>
    </location>
</feature>
<dbReference type="OrthoDB" id="284449at2"/>
<evidence type="ECO:0000313" key="4">
    <source>
        <dbReference type="Proteomes" id="UP000237819"/>
    </source>
</evidence>
<dbReference type="InterPro" id="IPR010331">
    <property type="entry name" value="ExoD"/>
</dbReference>
<dbReference type="EMBL" id="PUHZ01000009">
    <property type="protein sequence ID" value="PQO46520.1"/>
    <property type="molecule type" value="Genomic_DNA"/>
</dbReference>
<feature type="region of interest" description="Disordered" evidence="1">
    <location>
        <begin position="1"/>
        <end position="25"/>
    </location>
</feature>
<name>A0A2S8GQ18_9BACT</name>
<dbReference type="Pfam" id="PF06055">
    <property type="entry name" value="ExoD"/>
    <property type="match status" value="1"/>
</dbReference>
<dbReference type="PANTHER" id="PTHR41795">
    <property type="entry name" value="EXOPOLYSACCHARIDE SYNTHESIS PROTEIN"/>
    <property type="match status" value="1"/>
</dbReference>
<evidence type="ECO:0000256" key="2">
    <source>
        <dbReference type="SAM" id="Phobius"/>
    </source>
</evidence>
<dbReference type="Proteomes" id="UP000237819">
    <property type="component" value="Unassembled WGS sequence"/>
</dbReference>
<evidence type="ECO:0000313" key="3">
    <source>
        <dbReference type="EMBL" id="PQO46520.1"/>
    </source>
</evidence>
<keyword evidence="2" id="KW-1133">Transmembrane helix</keyword>
<reference evidence="3 4" key="1">
    <citation type="submission" date="2018-02" db="EMBL/GenBank/DDBJ databases">
        <title>Comparative genomes isolates from brazilian mangrove.</title>
        <authorList>
            <person name="Araujo J.E."/>
            <person name="Taketani R.G."/>
            <person name="Silva M.C.P."/>
            <person name="Loureco M.V."/>
            <person name="Andreote F.D."/>
        </authorList>
    </citation>
    <scope>NUCLEOTIDE SEQUENCE [LARGE SCALE GENOMIC DNA]</scope>
    <source>
        <strain evidence="3 4">Nap-Phe MGV</strain>
    </source>
</reference>
<organism evidence="3 4">
    <name type="scientific">Blastopirellula marina</name>
    <dbReference type="NCBI Taxonomy" id="124"/>
    <lineage>
        <taxon>Bacteria</taxon>
        <taxon>Pseudomonadati</taxon>
        <taxon>Planctomycetota</taxon>
        <taxon>Planctomycetia</taxon>
        <taxon>Pirellulales</taxon>
        <taxon>Pirellulaceae</taxon>
        <taxon>Blastopirellula</taxon>
    </lineage>
</organism>
<keyword evidence="2" id="KW-0812">Transmembrane</keyword>